<evidence type="ECO:0000313" key="8">
    <source>
        <dbReference type="Proteomes" id="UP000076408"/>
    </source>
</evidence>
<proteinExistence type="inferred from homology"/>
<dbReference type="KEGG" id="aste:118513070"/>
<evidence type="ECO:0000256" key="1">
    <source>
        <dbReference type="ARBA" id="ARBA00010800"/>
    </source>
</evidence>
<evidence type="ECO:0000256" key="3">
    <source>
        <dbReference type="ARBA" id="ARBA00022694"/>
    </source>
</evidence>
<dbReference type="GO" id="GO:0001682">
    <property type="term" value="P:tRNA 5'-leader removal"/>
    <property type="evidence" value="ECO:0007669"/>
    <property type="project" value="InterPro"/>
</dbReference>
<dbReference type="PANTHER" id="PTHR48414">
    <property type="entry name" value="POP5 HOMOLOG, RIBONUCLEASE P_MRP SUBUNIT"/>
    <property type="match status" value="1"/>
</dbReference>
<dbReference type="EnsemblMetazoa" id="ASTEI06349-RA">
    <property type="protein sequence ID" value="ASTEI06349-PA"/>
    <property type="gene ID" value="ASTEI06349"/>
</dbReference>
<keyword evidence="3 6" id="KW-0819">tRNA processing</keyword>
<comment type="subcellular location">
    <subcellularLocation>
        <location evidence="6">Nucleus</location>
        <location evidence="6">Nucleolus</location>
    </subcellularLocation>
</comment>
<keyword evidence="4 6" id="KW-0539">Nucleus</keyword>
<accession>A0A182YD13</accession>
<dbReference type="VEuPathDB" id="VectorBase:ASTE004870"/>
<comment type="function">
    <text evidence="6">Component of ribonuclease P, a protein complex that generates mature tRNA molecules by cleaving their 5'-ends.</text>
</comment>
<dbReference type="GO" id="GO:0030677">
    <property type="term" value="C:ribonuclease P complex"/>
    <property type="evidence" value="ECO:0007669"/>
    <property type="project" value="InterPro"/>
</dbReference>
<dbReference type="OMA" id="HCFLFIR"/>
<dbReference type="SUPFAM" id="SSF160350">
    <property type="entry name" value="Rnp2-like"/>
    <property type="match status" value="1"/>
</dbReference>
<evidence type="ECO:0000256" key="5">
    <source>
        <dbReference type="ARBA" id="ARBA00044198"/>
    </source>
</evidence>
<dbReference type="GO" id="GO:0033204">
    <property type="term" value="F:ribonuclease P RNA binding"/>
    <property type="evidence" value="ECO:0007669"/>
    <property type="project" value="InterPro"/>
</dbReference>
<dbReference type="GeneID" id="118513070"/>
<keyword evidence="8" id="KW-1185">Reference proteome</keyword>
<dbReference type="STRING" id="30069.A0A182YD13"/>
<evidence type="ECO:0000256" key="2">
    <source>
        <dbReference type="ARBA" id="ARBA00022552"/>
    </source>
</evidence>
<dbReference type="InterPro" id="IPR038085">
    <property type="entry name" value="Rnp2-like_sf"/>
</dbReference>
<protein>
    <recommendedName>
        <fullName evidence="5 6">Ribonuclease P/MRP protein subunit POP5</fullName>
    </recommendedName>
</protein>
<dbReference type="GO" id="GO:0006364">
    <property type="term" value="P:rRNA processing"/>
    <property type="evidence" value="ECO:0007669"/>
    <property type="project" value="UniProtKB-KW"/>
</dbReference>
<dbReference type="CTD" id="51367"/>
<dbReference type="Proteomes" id="UP000076408">
    <property type="component" value="Unassembled WGS sequence"/>
</dbReference>
<dbReference type="VEuPathDB" id="VectorBase:ASTEI20_037352"/>
<dbReference type="VEuPathDB" id="VectorBase:ASTEI06349"/>
<evidence type="ECO:0000256" key="6">
    <source>
        <dbReference type="PIRNR" id="PIRNR023803"/>
    </source>
</evidence>
<evidence type="ECO:0000313" key="7">
    <source>
        <dbReference type="EnsemblMetazoa" id="ASTEI06349-PA"/>
    </source>
</evidence>
<dbReference type="OrthoDB" id="277888at2759"/>
<sequence>MVRVKQRYILVQIRCNNVPADEPVYISSTLLYHQIMGYVEQCYGVFGCASMLKLNVIYFNAKTHLCIVQARHGPHRFITSVLPLMLEAGKQPARFRTLYVGATLKQCQKFIVKYQQRYINKTIGDCRGALQKKMLIEDVTNMQKLQ</sequence>
<dbReference type="InterPro" id="IPR002759">
    <property type="entry name" value="Pop5/Rpp14/Rnp2-like"/>
</dbReference>
<reference evidence="7" key="2">
    <citation type="submission" date="2020-05" db="UniProtKB">
        <authorList>
            <consortium name="EnsemblMetazoa"/>
        </authorList>
    </citation>
    <scope>IDENTIFICATION</scope>
    <source>
        <strain evidence="7">Indian</strain>
    </source>
</reference>
<dbReference type="PIRSF" id="PIRSF023803">
    <property type="entry name" value="Ribonuclease_P_prd"/>
    <property type="match status" value="1"/>
</dbReference>
<dbReference type="Pfam" id="PF01900">
    <property type="entry name" value="RNase_P_Rpp14"/>
    <property type="match status" value="1"/>
</dbReference>
<organism evidence="7 8">
    <name type="scientific">Anopheles stephensi</name>
    <name type="common">Indo-Pakistan malaria mosquito</name>
    <dbReference type="NCBI Taxonomy" id="30069"/>
    <lineage>
        <taxon>Eukaryota</taxon>
        <taxon>Metazoa</taxon>
        <taxon>Ecdysozoa</taxon>
        <taxon>Arthropoda</taxon>
        <taxon>Hexapoda</taxon>
        <taxon>Insecta</taxon>
        <taxon>Pterygota</taxon>
        <taxon>Neoptera</taxon>
        <taxon>Endopterygota</taxon>
        <taxon>Diptera</taxon>
        <taxon>Nematocera</taxon>
        <taxon>Culicoidea</taxon>
        <taxon>Culicidae</taxon>
        <taxon>Anophelinae</taxon>
        <taxon>Anopheles</taxon>
    </lineage>
</organism>
<evidence type="ECO:0000256" key="4">
    <source>
        <dbReference type="ARBA" id="ARBA00023242"/>
    </source>
</evidence>
<reference evidence="8" key="1">
    <citation type="journal article" date="2014" name="Genome Biol.">
        <title>Genome analysis of a major urban malaria vector mosquito, Anopheles stephensi.</title>
        <authorList>
            <person name="Jiang X."/>
            <person name="Peery A."/>
            <person name="Hall A.B."/>
            <person name="Sharma A."/>
            <person name="Chen X.G."/>
            <person name="Waterhouse R.M."/>
            <person name="Komissarov A."/>
            <person name="Riehle M.M."/>
            <person name="Shouche Y."/>
            <person name="Sharakhova M.V."/>
            <person name="Lawson D."/>
            <person name="Pakpour N."/>
            <person name="Arensburger P."/>
            <person name="Davidson V.L."/>
            <person name="Eiglmeier K."/>
            <person name="Emrich S."/>
            <person name="George P."/>
            <person name="Kennedy R.C."/>
            <person name="Mane S.P."/>
            <person name="Maslen G."/>
            <person name="Oringanje C."/>
            <person name="Qi Y."/>
            <person name="Settlage R."/>
            <person name="Tojo M."/>
            <person name="Tubio J.M."/>
            <person name="Unger M.F."/>
            <person name="Wang B."/>
            <person name="Vernick K.D."/>
            <person name="Ribeiro J.M."/>
            <person name="James A.A."/>
            <person name="Michel K."/>
            <person name="Riehle M.A."/>
            <person name="Luckhart S."/>
            <person name="Sharakhov I.V."/>
            <person name="Tu Z."/>
        </authorList>
    </citation>
    <scope>NUCLEOTIDE SEQUENCE [LARGE SCALE GENOMIC DNA]</scope>
    <source>
        <strain evidence="8">Indian</strain>
    </source>
</reference>
<dbReference type="AlphaFoldDB" id="A0A182YD13"/>
<dbReference type="PANTHER" id="PTHR48414:SF1">
    <property type="entry name" value="POP5 HOMOLOG, RIBONUCLEASE P_MRP SUBUNIT"/>
    <property type="match status" value="1"/>
</dbReference>
<dbReference type="RefSeq" id="XP_035914313.1">
    <property type="nucleotide sequence ID" value="XM_036058420.1"/>
</dbReference>
<name>A0A182YD13_ANOST</name>
<dbReference type="GO" id="GO:0005730">
    <property type="term" value="C:nucleolus"/>
    <property type="evidence" value="ECO:0007669"/>
    <property type="project" value="UniProtKB-SubCell"/>
</dbReference>
<dbReference type="InterPro" id="IPR016819">
    <property type="entry name" value="RNase_P/MRP_POP5"/>
</dbReference>
<comment type="similarity">
    <text evidence="1 6">Belongs to the eukaryotic/archaeal RNase P protein component 2 family.</text>
</comment>
<keyword evidence="2" id="KW-0698">rRNA processing</keyword>
<dbReference type="Gene3D" id="3.30.70.3250">
    <property type="entry name" value="Ribonuclease P, Pop5 subunit"/>
    <property type="match status" value="1"/>
</dbReference>